<comment type="caution">
    <text evidence="3">The sequence shown here is derived from an EMBL/GenBank/DDBJ whole genome shotgun (WGS) entry which is preliminary data.</text>
</comment>
<keyword evidence="1" id="KW-0472">Membrane</keyword>
<evidence type="ECO:0000313" key="3">
    <source>
        <dbReference type="EMBL" id="HCO26319.1"/>
    </source>
</evidence>
<protein>
    <submittedName>
        <fullName evidence="3">Prepilin-type cleavage/methylation domain-containing protein</fullName>
    </submittedName>
</protein>
<dbReference type="PANTHER" id="PTHR30093:SF2">
    <property type="entry name" value="TYPE II SECRETION SYSTEM PROTEIN H"/>
    <property type="match status" value="1"/>
</dbReference>
<dbReference type="InterPro" id="IPR045584">
    <property type="entry name" value="Pilin-like"/>
</dbReference>
<accession>A0A3D3RBZ7</accession>
<dbReference type="Pfam" id="PF07963">
    <property type="entry name" value="N_methyl"/>
    <property type="match status" value="1"/>
</dbReference>
<evidence type="ECO:0000313" key="4">
    <source>
        <dbReference type="Proteomes" id="UP000263642"/>
    </source>
</evidence>
<gene>
    <name evidence="3" type="ORF">DIT97_26105</name>
</gene>
<dbReference type="InterPro" id="IPR027558">
    <property type="entry name" value="Pre_pil_HX9DG_C"/>
</dbReference>
<feature type="domain" description="DUF1559" evidence="2">
    <location>
        <begin position="35"/>
        <end position="292"/>
    </location>
</feature>
<dbReference type="AlphaFoldDB" id="A0A3D3RBZ7"/>
<dbReference type="EMBL" id="DQAY01000154">
    <property type="protein sequence ID" value="HCO26319.1"/>
    <property type="molecule type" value="Genomic_DNA"/>
</dbReference>
<sequence length="311" mass="33937">MPQFSKRKRGFTLIELLVVIAIIAILIALLLPAVQQAREAARRSQCRNNLKQLGLALHNYIDTTSGVIPRAVNHYNTPDCCCVTDNGNYAHTVYTMLLPYLDQTNLYNKVNFATIPSNAVNADVRRTKVTVFMCPSAIVIDDANYAQHNYPTASANHGYGLCGRHGSRTTNGVFASSWGIYNTVTGTVVDPQMRMQNITDGTSNTISFSEFAKGLDYVLPTSHKNNMGRSWFDPRAGYGNIGFSTKTQSTPNSPVPTYSTTINWGTVGSAHTGGVHCGFMDGAVRFISSNIDGRQWQALCTPMGGEVVQVP</sequence>
<evidence type="ECO:0000256" key="1">
    <source>
        <dbReference type="SAM" id="Phobius"/>
    </source>
</evidence>
<name>A0A3D3RBZ7_9PLAN</name>
<keyword evidence="1" id="KW-0812">Transmembrane</keyword>
<organism evidence="3 4">
    <name type="scientific">Gimesia maris</name>
    <dbReference type="NCBI Taxonomy" id="122"/>
    <lineage>
        <taxon>Bacteria</taxon>
        <taxon>Pseudomonadati</taxon>
        <taxon>Planctomycetota</taxon>
        <taxon>Planctomycetia</taxon>
        <taxon>Planctomycetales</taxon>
        <taxon>Planctomycetaceae</taxon>
        <taxon>Gimesia</taxon>
    </lineage>
</organism>
<dbReference type="NCBIfam" id="TIGR02532">
    <property type="entry name" value="IV_pilin_GFxxxE"/>
    <property type="match status" value="1"/>
</dbReference>
<feature type="transmembrane region" description="Helical" evidence="1">
    <location>
        <begin position="12"/>
        <end position="34"/>
    </location>
</feature>
<dbReference type="Proteomes" id="UP000263642">
    <property type="component" value="Unassembled WGS sequence"/>
</dbReference>
<dbReference type="Pfam" id="PF07596">
    <property type="entry name" value="SBP_bac_10"/>
    <property type="match status" value="1"/>
</dbReference>
<dbReference type="NCBIfam" id="TIGR04294">
    <property type="entry name" value="pre_pil_HX9DG"/>
    <property type="match status" value="1"/>
</dbReference>
<keyword evidence="1" id="KW-1133">Transmembrane helix</keyword>
<dbReference type="Gene3D" id="3.30.700.10">
    <property type="entry name" value="Glycoprotein, Type 4 Pilin"/>
    <property type="match status" value="1"/>
</dbReference>
<reference evidence="3 4" key="1">
    <citation type="journal article" date="2018" name="Nat. Biotechnol.">
        <title>A standardized bacterial taxonomy based on genome phylogeny substantially revises the tree of life.</title>
        <authorList>
            <person name="Parks D.H."/>
            <person name="Chuvochina M."/>
            <person name="Waite D.W."/>
            <person name="Rinke C."/>
            <person name="Skarshewski A."/>
            <person name="Chaumeil P.A."/>
            <person name="Hugenholtz P."/>
        </authorList>
    </citation>
    <scope>NUCLEOTIDE SEQUENCE [LARGE SCALE GENOMIC DNA]</scope>
    <source>
        <strain evidence="3">UBA9375</strain>
    </source>
</reference>
<evidence type="ECO:0000259" key="2">
    <source>
        <dbReference type="Pfam" id="PF07596"/>
    </source>
</evidence>
<proteinExistence type="predicted"/>
<dbReference type="PANTHER" id="PTHR30093">
    <property type="entry name" value="GENERAL SECRETION PATHWAY PROTEIN G"/>
    <property type="match status" value="1"/>
</dbReference>
<dbReference type="InterPro" id="IPR012902">
    <property type="entry name" value="N_methyl_site"/>
</dbReference>
<dbReference type="InterPro" id="IPR011453">
    <property type="entry name" value="DUF1559"/>
</dbReference>
<dbReference type="PROSITE" id="PS00409">
    <property type="entry name" value="PROKAR_NTER_METHYL"/>
    <property type="match status" value="1"/>
</dbReference>
<dbReference type="SUPFAM" id="SSF54523">
    <property type="entry name" value="Pili subunits"/>
    <property type="match status" value="1"/>
</dbReference>